<feature type="region of interest" description="Disordered" evidence="7">
    <location>
        <begin position="1"/>
        <end position="23"/>
    </location>
</feature>
<dbReference type="SUPFAM" id="SSF46626">
    <property type="entry name" value="Cytochrome c"/>
    <property type="match status" value="2"/>
</dbReference>
<feature type="region of interest" description="Disordered" evidence="7">
    <location>
        <begin position="55"/>
        <end position="74"/>
    </location>
</feature>
<accession>A0ABV7HFL9</accession>
<evidence type="ECO:0000259" key="8">
    <source>
        <dbReference type="PROSITE" id="PS51007"/>
    </source>
</evidence>
<keyword evidence="4" id="KW-0560">Oxidoreductase</keyword>
<evidence type="ECO:0000256" key="1">
    <source>
        <dbReference type="ARBA" id="ARBA00004196"/>
    </source>
</evidence>
<sequence length="553" mass="59771">MYSTITTKTNTDVQSHSIKEPNQEQNQYISAVTGWIKWPLLISSFAILTACGGGGGSGSDSTTTSEDTTTAADEETTVELTANDEALLQIIADSNLDQSSVDERNLPDIESPMAQLGMKLFYSKSLGGDFDSACVTCHHPVLGGGDDLSLPVGVEAVSSDLLGEGREHQDGLPLVPRNAPTVFNIGFWDTGLFWDSRVESLGQEENANGASSGIRTPDTAFGVADTNAGNNLVTAQARFPVTSVEEMKTAAFENGSDNNTIRDHLAARIGDYDEGEGELTTNAWLSEFQTAFGVTSDASTLITFDNIAEAIGEYERSMVFVDTPWRNYLDGDTTALSENQKAGAILFFTRVSEGGAGCAACHSGELFSDGDHHTVAFPHFGPGKGDGNDDDFARERETGDSTDRYRFRTPSLLNIATTAPYGHVGAYQTLEEVVRHYTNPTGRVRDFFDDGGWCQLPQFEEVTNCASLYPNAETNSNLALNKLAQDRANDDTRFPENPRLNNTEVNQLVAFLEALTDPCVEDRACLDPWIPDTSDTGPDGNQLNAIDRNGELL</sequence>
<comment type="subcellular location">
    <subcellularLocation>
        <location evidence="1">Cell envelope</location>
    </subcellularLocation>
</comment>
<gene>
    <name evidence="9" type="ORF">ACFOEK_16525</name>
</gene>
<feature type="compositionally biased region" description="Polar residues" evidence="7">
    <location>
        <begin position="533"/>
        <end position="544"/>
    </location>
</feature>
<feature type="compositionally biased region" description="Polar residues" evidence="7">
    <location>
        <begin position="1"/>
        <end position="16"/>
    </location>
</feature>
<evidence type="ECO:0000256" key="3">
    <source>
        <dbReference type="ARBA" id="ARBA00022723"/>
    </source>
</evidence>
<organism evidence="9 10">
    <name type="scientific">Litoribrevibacter euphylliae</name>
    <dbReference type="NCBI Taxonomy" id="1834034"/>
    <lineage>
        <taxon>Bacteria</taxon>
        <taxon>Pseudomonadati</taxon>
        <taxon>Pseudomonadota</taxon>
        <taxon>Gammaproteobacteria</taxon>
        <taxon>Oceanospirillales</taxon>
        <taxon>Oceanospirillaceae</taxon>
        <taxon>Litoribrevibacter</taxon>
    </lineage>
</organism>
<dbReference type="Pfam" id="PF03150">
    <property type="entry name" value="CCP_MauG"/>
    <property type="match status" value="1"/>
</dbReference>
<evidence type="ECO:0000313" key="9">
    <source>
        <dbReference type="EMBL" id="MFC3152643.1"/>
    </source>
</evidence>
<dbReference type="InterPro" id="IPR004852">
    <property type="entry name" value="Di-haem_cyt_c_peroxidsae"/>
</dbReference>
<keyword evidence="9" id="KW-0575">Peroxidase</keyword>
<evidence type="ECO:0000256" key="5">
    <source>
        <dbReference type="ARBA" id="ARBA00023004"/>
    </source>
</evidence>
<keyword evidence="5 6" id="KW-0408">Iron</keyword>
<dbReference type="Proteomes" id="UP001595476">
    <property type="component" value="Unassembled WGS sequence"/>
</dbReference>
<dbReference type="PANTHER" id="PTHR30600">
    <property type="entry name" value="CYTOCHROME C PEROXIDASE-RELATED"/>
    <property type="match status" value="1"/>
</dbReference>
<evidence type="ECO:0000313" key="10">
    <source>
        <dbReference type="Proteomes" id="UP001595476"/>
    </source>
</evidence>
<feature type="compositionally biased region" description="Low complexity" evidence="7">
    <location>
        <begin position="59"/>
        <end position="71"/>
    </location>
</feature>
<dbReference type="InterPro" id="IPR009056">
    <property type="entry name" value="Cyt_c-like_dom"/>
</dbReference>
<reference evidence="10" key="1">
    <citation type="journal article" date="2019" name="Int. J. Syst. Evol. Microbiol.">
        <title>The Global Catalogue of Microorganisms (GCM) 10K type strain sequencing project: providing services to taxonomists for standard genome sequencing and annotation.</title>
        <authorList>
            <consortium name="The Broad Institute Genomics Platform"/>
            <consortium name="The Broad Institute Genome Sequencing Center for Infectious Disease"/>
            <person name="Wu L."/>
            <person name="Ma J."/>
        </authorList>
    </citation>
    <scope>NUCLEOTIDE SEQUENCE [LARGE SCALE GENOMIC DNA]</scope>
    <source>
        <strain evidence="10">KCTC 52438</strain>
    </source>
</reference>
<dbReference type="PROSITE" id="PS51007">
    <property type="entry name" value="CYTC"/>
    <property type="match status" value="1"/>
</dbReference>
<dbReference type="RefSeq" id="WP_386722570.1">
    <property type="nucleotide sequence ID" value="NZ_JBHRSZ010000007.1"/>
</dbReference>
<evidence type="ECO:0000256" key="4">
    <source>
        <dbReference type="ARBA" id="ARBA00023002"/>
    </source>
</evidence>
<dbReference type="Gene3D" id="1.10.760.10">
    <property type="entry name" value="Cytochrome c-like domain"/>
    <property type="match status" value="2"/>
</dbReference>
<feature type="region of interest" description="Disordered" evidence="7">
    <location>
        <begin position="530"/>
        <end position="553"/>
    </location>
</feature>
<feature type="region of interest" description="Disordered" evidence="7">
    <location>
        <begin position="381"/>
        <end position="401"/>
    </location>
</feature>
<keyword evidence="3 6" id="KW-0479">Metal-binding</keyword>
<evidence type="ECO:0000256" key="2">
    <source>
        <dbReference type="ARBA" id="ARBA00022617"/>
    </source>
</evidence>
<dbReference type="GO" id="GO:0004601">
    <property type="term" value="F:peroxidase activity"/>
    <property type="evidence" value="ECO:0007669"/>
    <property type="project" value="UniProtKB-KW"/>
</dbReference>
<feature type="domain" description="Cytochrome c" evidence="8">
    <location>
        <begin position="338"/>
        <end position="516"/>
    </location>
</feature>
<dbReference type="InterPro" id="IPR051395">
    <property type="entry name" value="Cytochrome_c_Peroxidase/MauG"/>
</dbReference>
<proteinExistence type="predicted"/>
<comment type="caution">
    <text evidence="9">The sequence shown here is derived from an EMBL/GenBank/DDBJ whole genome shotgun (WGS) entry which is preliminary data.</text>
</comment>
<keyword evidence="2 6" id="KW-0349">Heme</keyword>
<dbReference type="InterPro" id="IPR036909">
    <property type="entry name" value="Cyt_c-like_dom_sf"/>
</dbReference>
<feature type="compositionally biased region" description="Basic and acidic residues" evidence="7">
    <location>
        <begin position="391"/>
        <end position="401"/>
    </location>
</feature>
<dbReference type="EMBL" id="JBHRSZ010000007">
    <property type="protein sequence ID" value="MFC3152643.1"/>
    <property type="molecule type" value="Genomic_DNA"/>
</dbReference>
<keyword evidence="10" id="KW-1185">Reference proteome</keyword>
<name>A0ABV7HFL9_9GAMM</name>
<evidence type="ECO:0000256" key="7">
    <source>
        <dbReference type="SAM" id="MobiDB-lite"/>
    </source>
</evidence>
<evidence type="ECO:0000256" key="6">
    <source>
        <dbReference type="PROSITE-ProRule" id="PRU00433"/>
    </source>
</evidence>
<protein>
    <submittedName>
        <fullName evidence="9">Cytochrome-c peroxidase</fullName>
    </submittedName>
</protein>